<keyword evidence="3" id="KW-1185">Reference proteome</keyword>
<dbReference type="AlphaFoldDB" id="A0AAD4Q027"/>
<comment type="caution">
    <text evidence="2">The sequence shown here is derived from an EMBL/GenBank/DDBJ whole genome shotgun (WGS) entry which is preliminary data.</text>
</comment>
<evidence type="ECO:0000256" key="1">
    <source>
        <dbReference type="SAM" id="Phobius"/>
    </source>
</evidence>
<dbReference type="GeneID" id="70250859"/>
<evidence type="ECO:0000313" key="3">
    <source>
        <dbReference type="Proteomes" id="UP001201262"/>
    </source>
</evidence>
<keyword evidence="1" id="KW-0472">Membrane</keyword>
<sequence>MPLISRTACTECANVVCSFLLMCPDVDALPSGNSLSLAILITGGCVGLMPETAAQSWTLGVLTTIYLATLGLVAYMLVAEIPSTRLRVKTVIIGRVVYNITSIISNTLRRAC</sequence>
<name>A0AAD4Q027_9EURO</name>
<dbReference type="RefSeq" id="XP_046071527.1">
    <property type="nucleotide sequence ID" value="XM_046220572.1"/>
</dbReference>
<gene>
    <name evidence="2" type="ORF">BGW36DRAFT_428592</name>
</gene>
<feature type="transmembrane region" description="Helical" evidence="1">
    <location>
        <begin position="57"/>
        <end position="78"/>
    </location>
</feature>
<evidence type="ECO:0000313" key="2">
    <source>
        <dbReference type="EMBL" id="KAH8696591.1"/>
    </source>
</evidence>
<dbReference type="EMBL" id="JAJTJA010000007">
    <property type="protein sequence ID" value="KAH8696591.1"/>
    <property type="molecule type" value="Genomic_DNA"/>
</dbReference>
<accession>A0AAD4Q027</accession>
<reference evidence="2" key="1">
    <citation type="submission" date="2021-12" db="EMBL/GenBank/DDBJ databases">
        <title>Convergent genome expansion in fungi linked to evolution of root-endophyte symbiosis.</title>
        <authorList>
            <consortium name="DOE Joint Genome Institute"/>
            <person name="Ke Y.-H."/>
            <person name="Bonito G."/>
            <person name="Liao H.-L."/>
            <person name="Looney B."/>
            <person name="Rojas-Flechas A."/>
            <person name="Nash J."/>
            <person name="Hameed K."/>
            <person name="Schadt C."/>
            <person name="Martin F."/>
            <person name="Crous P.W."/>
            <person name="Miettinen O."/>
            <person name="Magnuson J.K."/>
            <person name="Labbe J."/>
            <person name="Jacobson D."/>
            <person name="Doktycz M.J."/>
            <person name="Veneault-Fourrey C."/>
            <person name="Kuo A."/>
            <person name="Mondo S."/>
            <person name="Calhoun S."/>
            <person name="Riley R."/>
            <person name="Ohm R."/>
            <person name="LaButti K."/>
            <person name="Andreopoulos B."/>
            <person name="Pangilinan J."/>
            <person name="Nolan M."/>
            <person name="Tritt A."/>
            <person name="Clum A."/>
            <person name="Lipzen A."/>
            <person name="Daum C."/>
            <person name="Barry K."/>
            <person name="Grigoriev I.V."/>
            <person name="Vilgalys R."/>
        </authorList>
    </citation>
    <scope>NUCLEOTIDE SEQUENCE</scope>
    <source>
        <strain evidence="2">PMI_201</strain>
    </source>
</reference>
<proteinExistence type="predicted"/>
<keyword evidence="1" id="KW-0812">Transmembrane</keyword>
<keyword evidence="1" id="KW-1133">Transmembrane helix</keyword>
<organism evidence="2 3">
    <name type="scientific">Talaromyces proteolyticus</name>
    <dbReference type="NCBI Taxonomy" id="1131652"/>
    <lineage>
        <taxon>Eukaryota</taxon>
        <taxon>Fungi</taxon>
        <taxon>Dikarya</taxon>
        <taxon>Ascomycota</taxon>
        <taxon>Pezizomycotina</taxon>
        <taxon>Eurotiomycetes</taxon>
        <taxon>Eurotiomycetidae</taxon>
        <taxon>Eurotiales</taxon>
        <taxon>Trichocomaceae</taxon>
        <taxon>Talaromyces</taxon>
        <taxon>Talaromyces sect. Bacilispori</taxon>
    </lineage>
</organism>
<evidence type="ECO:0008006" key="4">
    <source>
        <dbReference type="Google" id="ProtNLM"/>
    </source>
</evidence>
<dbReference type="Proteomes" id="UP001201262">
    <property type="component" value="Unassembled WGS sequence"/>
</dbReference>
<protein>
    <recommendedName>
        <fullName evidence="4">Major facilitator superfamily (MFS) profile domain-containing protein</fullName>
    </recommendedName>
</protein>